<dbReference type="AlphaFoldDB" id="A0A2U3KSB0"/>
<gene>
    <name evidence="3" type="ORF">SBA1_460044</name>
</gene>
<feature type="region of interest" description="Disordered" evidence="1">
    <location>
        <begin position="120"/>
        <end position="156"/>
    </location>
</feature>
<feature type="signal peptide" evidence="2">
    <location>
        <begin position="1"/>
        <end position="25"/>
    </location>
</feature>
<evidence type="ECO:0000256" key="1">
    <source>
        <dbReference type="SAM" id="MobiDB-lite"/>
    </source>
</evidence>
<accession>A0A2U3KSB0</accession>
<feature type="chain" id="PRO_5015744386" description="Carboxypeptidase regulatory-like domain-containing protein" evidence="2">
    <location>
        <begin position="26"/>
        <end position="156"/>
    </location>
</feature>
<evidence type="ECO:0000256" key="2">
    <source>
        <dbReference type="SAM" id="SignalP"/>
    </source>
</evidence>
<evidence type="ECO:0000313" key="4">
    <source>
        <dbReference type="Proteomes" id="UP000238701"/>
    </source>
</evidence>
<evidence type="ECO:0000313" key="3">
    <source>
        <dbReference type="EMBL" id="SPF42447.1"/>
    </source>
</evidence>
<dbReference type="Gene3D" id="2.60.40.1120">
    <property type="entry name" value="Carboxypeptidase-like, regulatory domain"/>
    <property type="match status" value="1"/>
</dbReference>
<organism evidence="3 4">
    <name type="scientific">Candidatus Sulfotelmatobacter kueseliae</name>
    <dbReference type="NCBI Taxonomy" id="2042962"/>
    <lineage>
        <taxon>Bacteria</taxon>
        <taxon>Pseudomonadati</taxon>
        <taxon>Acidobacteriota</taxon>
        <taxon>Terriglobia</taxon>
        <taxon>Terriglobales</taxon>
        <taxon>Candidatus Korobacteraceae</taxon>
        <taxon>Candidatus Sulfotelmatobacter</taxon>
    </lineage>
</organism>
<reference evidence="4" key="1">
    <citation type="submission" date="2018-02" db="EMBL/GenBank/DDBJ databases">
        <authorList>
            <person name="Hausmann B."/>
        </authorList>
    </citation>
    <scope>NUCLEOTIDE SEQUENCE [LARGE SCALE GENOMIC DNA]</scope>
    <source>
        <strain evidence="4">Peat soil MAG SbA1</strain>
    </source>
</reference>
<proteinExistence type="predicted"/>
<protein>
    <recommendedName>
        <fullName evidence="5">Carboxypeptidase regulatory-like domain-containing protein</fullName>
    </recommendedName>
</protein>
<sequence length="156" mass="17236">MRMKQRVIISGVIVAVLAMAGHAMGQKDADDEPTALMNFLVLKDENSKPVRNASVIMHAVSSHGKQERGDLELKTNSEGKASFDGIPYGKLRVQVLASGFQTYGDDFDINQHEVSITVKLKRPQGQYSVYDDHPRESNPPPKQNAPPPDQKDNKPN</sequence>
<feature type="compositionally biased region" description="Pro residues" evidence="1">
    <location>
        <begin position="137"/>
        <end position="148"/>
    </location>
</feature>
<dbReference type="Proteomes" id="UP000238701">
    <property type="component" value="Unassembled WGS sequence"/>
</dbReference>
<dbReference type="EMBL" id="OMOD01000140">
    <property type="protein sequence ID" value="SPF42447.1"/>
    <property type="molecule type" value="Genomic_DNA"/>
</dbReference>
<name>A0A2U3KSB0_9BACT</name>
<dbReference type="SUPFAM" id="SSF49478">
    <property type="entry name" value="Cna protein B-type domain"/>
    <property type="match status" value="1"/>
</dbReference>
<evidence type="ECO:0008006" key="5">
    <source>
        <dbReference type="Google" id="ProtNLM"/>
    </source>
</evidence>
<keyword evidence="2" id="KW-0732">Signal</keyword>